<keyword evidence="3" id="KW-0479">Metal-binding</keyword>
<comment type="similarity">
    <text evidence="2">Belongs to the zinc-containing alcohol dehydrogenase family.</text>
</comment>
<dbReference type="GO" id="GO:0005737">
    <property type="term" value="C:cytoplasm"/>
    <property type="evidence" value="ECO:0007669"/>
    <property type="project" value="TreeGrafter"/>
</dbReference>
<evidence type="ECO:0000256" key="1">
    <source>
        <dbReference type="ARBA" id="ARBA00001947"/>
    </source>
</evidence>
<dbReference type="Gene3D" id="3.40.50.720">
    <property type="entry name" value="NAD(P)-binding Rossmann-like Domain"/>
    <property type="match status" value="1"/>
</dbReference>
<dbReference type="PANTHER" id="PTHR42940:SF8">
    <property type="entry name" value="VACUOLAR PROTEIN SORTING-ASSOCIATED PROTEIN 11"/>
    <property type="match status" value="1"/>
</dbReference>
<dbReference type="InterPro" id="IPR036291">
    <property type="entry name" value="NAD(P)-bd_dom_sf"/>
</dbReference>
<dbReference type="SMART" id="SM00829">
    <property type="entry name" value="PKS_ER"/>
    <property type="match status" value="1"/>
</dbReference>
<evidence type="ECO:0000256" key="5">
    <source>
        <dbReference type="ARBA" id="ARBA00023002"/>
    </source>
</evidence>
<dbReference type="GO" id="GO:0046872">
    <property type="term" value="F:metal ion binding"/>
    <property type="evidence" value="ECO:0007669"/>
    <property type="project" value="UniProtKB-KW"/>
</dbReference>
<evidence type="ECO:0000313" key="9">
    <source>
        <dbReference type="EMBL" id="TKA74793.1"/>
    </source>
</evidence>
<dbReference type="InterPro" id="IPR020843">
    <property type="entry name" value="ER"/>
</dbReference>
<keyword evidence="6" id="KW-0520">NAD</keyword>
<evidence type="ECO:0000256" key="6">
    <source>
        <dbReference type="ARBA" id="ARBA00023027"/>
    </source>
</evidence>
<proteinExistence type="inferred from homology"/>
<dbReference type="SUPFAM" id="SSF51735">
    <property type="entry name" value="NAD(P)-binding Rossmann-fold domains"/>
    <property type="match status" value="1"/>
</dbReference>
<dbReference type="GO" id="GO:0006364">
    <property type="term" value="P:rRNA processing"/>
    <property type="evidence" value="ECO:0007669"/>
    <property type="project" value="InterPro"/>
</dbReference>
<dbReference type="Gene3D" id="3.90.180.10">
    <property type="entry name" value="Medium-chain alcohol dehydrogenases, catalytic domain"/>
    <property type="match status" value="1"/>
</dbReference>
<evidence type="ECO:0000256" key="3">
    <source>
        <dbReference type="ARBA" id="ARBA00022723"/>
    </source>
</evidence>
<gene>
    <name evidence="9" type="ORF">B0A49_01873</name>
</gene>
<reference evidence="9 10" key="1">
    <citation type="submission" date="2017-03" db="EMBL/GenBank/DDBJ databases">
        <title>Genomes of endolithic fungi from Antarctica.</title>
        <authorList>
            <person name="Coleine C."/>
            <person name="Masonjones S."/>
            <person name="Stajich J.E."/>
        </authorList>
    </citation>
    <scope>NUCLEOTIDE SEQUENCE [LARGE SCALE GENOMIC DNA]</scope>
    <source>
        <strain evidence="9 10">CCFEE 5187</strain>
    </source>
</reference>
<dbReference type="InterPro" id="IPR013149">
    <property type="entry name" value="ADH-like_C"/>
</dbReference>
<dbReference type="Pfam" id="PF08297">
    <property type="entry name" value="U3_snoRNA_assoc"/>
    <property type="match status" value="1"/>
</dbReference>
<dbReference type="Pfam" id="PF00107">
    <property type="entry name" value="ADH_zinc_N"/>
    <property type="match status" value="1"/>
</dbReference>
<evidence type="ECO:0000256" key="7">
    <source>
        <dbReference type="SAM" id="MobiDB-lite"/>
    </source>
</evidence>
<feature type="compositionally biased region" description="Basic and acidic residues" evidence="7">
    <location>
        <begin position="76"/>
        <end position="87"/>
    </location>
</feature>
<dbReference type="Proteomes" id="UP000308768">
    <property type="component" value="Unassembled WGS sequence"/>
</dbReference>
<dbReference type="Pfam" id="PF08240">
    <property type="entry name" value="ADH_N"/>
    <property type="match status" value="1"/>
</dbReference>
<dbReference type="PANTHER" id="PTHR42940">
    <property type="entry name" value="ALCOHOL DEHYDROGENASE 1-RELATED"/>
    <property type="match status" value="1"/>
</dbReference>
<dbReference type="InterPro" id="IPR013268">
    <property type="entry name" value="UTP16"/>
</dbReference>
<evidence type="ECO:0000256" key="4">
    <source>
        <dbReference type="ARBA" id="ARBA00022833"/>
    </source>
</evidence>
<name>A0A4U0XHE0_9PEZI</name>
<dbReference type="InterPro" id="IPR013154">
    <property type="entry name" value="ADH-like_N"/>
</dbReference>
<comment type="cofactor">
    <cofactor evidence="1">
        <name>Zn(2+)</name>
        <dbReference type="ChEBI" id="CHEBI:29105"/>
    </cofactor>
</comment>
<dbReference type="InterPro" id="IPR011032">
    <property type="entry name" value="GroES-like_sf"/>
</dbReference>
<dbReference type="EMBL" id="NAJN01000334">
    <property type="protein sequence ID" value="TKA74793.1"/>
    <property type="molecule type" value="Genomic_DNA"/>
</dbReference>
<keyword evidence="5" id="KW-0560">Oxidoreductase</keyword>
<evidence type="ECO:0000313" key="10">
    <source>
        <dbReference type="Proteomes" id="UP000308768"/>
    </source>
</evidence>
<feature type="domain" description="Enoyl reductase (ER)" evidence="8">
    <location>
        <begin position="303"/>
        <end position="645"/>
    </location>
</feature>
<evidence type="ECO:0000256" key="2">
    <source>
        <dbReference type="ARBA" id="ARBA00008072"/>
    </source>
</evidence>
<dbReference type="OrthoDB" id="256333at2759"/>
<keyword evidence="4" id="KW-0862">Zinc</keyword>
<feature type="region of interest" description="Disordered" evidence="7">
    <location>
        <begin position="167"/>
        <end position="189"/>
    </location>
</feature>
<dbReference type="AlphaFoldDB" id="A0A4U0XHE0"/>
<feature type="compositionally biased region" description="Basic and acidic residues" evidence="7">
    <location>
        <begin position="95"/>
        <end position="106"/>
    </location>
</feature>
<organism evidence="9 10">
    <name type="scientific">Cryomyces minteri</name>
    <dbReference type="NCBI Taxonomy" id="331657"/>
    <lineage>
        <taxon>Eukaryota</taxon>
        <taxon>Fungi</taxon>
        <taxon>Dikarya</taxon>
        <taxon>Ascomycota</taxon>
        <taxon>Pezizomycotina</taxon>
        <taxon>Dothideomycetes</taxon>
        <taxon>Dothideomycetes incertae sedis</taxon>
        <taxon>Cryomyces</taxon>
    </lineage>
</organism>
<dbReference type="GO" id="GO:0030515">
    <property type="term" value="F:snoRNA binding"/>
    <property type="evidence" value="ECO:0007669"/>
    <property type="project" value="InterPro"/>
</dbReference>
<dbReference type="SUPFAM" id="SSF50129">
    <property type="entry name" value="GroES-like"/>
    <property type="match status" value="1"/>
</dbReference>
<keyword evidence="10" id="KW-1185">Reference proteome</keyword>
<feature type="compositionally biased region" description="Polar residues" evidence="7">
    <location>
        <begin position="129"/>
        <end position="145"/>
    </location>
</feature>
<protein>
    <recommendedName>
        <fullName evidence="8">Enoyl reductase (ER) domain-containing protein</fullName>
    </recommendedName>
</protein>
<evidence type="ECO:0000259" key="8">
    <source>
        <dbReference type="SMART" id="SM00829"/>
    </source>
</evidence>
<dbReference type="GO" id="GO:0004022">
    <property type="term" value="F:alcohol dehydrogenase (NAD+) activity"/>
    <property type="evidence" value="ECO:0007669"/>
    <property type="project" value="TreeGrafter"/>
</dbReference>
<sequence>MPFMESRRIVFDSDNSSIALHAATDASGAPNIQPLSNETVVANVEGVDDSDSDDDAPEAITASSALERTRAIEAEAAKAAEEQEAAAKRKRKQRDAKLREQAESSKRSRKRKRLNAAEDDSAEIHRDTASTTAAAENQGESNTNGLPIGAARRLEIPALLPEELLAAEPVTRLPTPPPGSGRDVATNQRLKSKQKLARLEKGAKPPKDVVKGPVRLRVTERENKLLPPKANKQSKSLRESLLHNGRNGRRQTMNKGFNRNRITVATYRRSLQDFITDQKHLPTVMGIESVPEKMLACQVVEYNAPYKIHQVPTPRDLGPYDMLVKTAVASLCHTDGMVSAGVFKTKLPCTASHEGSGTIAAVGSSVTDFKEGDRVMCGLMRNQCGICADCQGPENYSQYCANNDGAIGVNLDGAFADYVRIDSRTAAKLPDSVSFETAAPLACAGCTVWRGVLQADLKAKEWLAIVGSGGGLGHLGIQFAKALGLQVIGIDARDEGLELSRTAGADVVIDARKGNEAVVAEVHKVTNGAGADATVNVSDAKSAAATACAVTKMHGVMLQIAQLLTATPSPPPQPDEVSIPFVELIFRDIRVHGSLICSPTEARRMLAVVAEHHISVKTNAFNGLHEIPKLIELAHGGKMQGKGIVVVDEGQRGVRKGEGRV</sequence>
<dbReference type="STRING" id="331657.A0A4U0XHE0"/>
<feature type="region of interest" description="Disordered" evidence="7">
    <location>
        <begin position="76"/>
        <end position="147"/>
    </location>
</feature>
<dbReference type="FunFam" id="3.40.50.720:FF:000039">
    <property type="entry name" value="Alcohol dehydrogenase AdhP"/>
    <property type="match status" value="1"/>
</dbReference>
<comment type="caution">
    <text evidence="9">The sequence shown here is derived from an EMBL/GenBank/DDBJ whole genome shotgun (WGS) entry which is preliminary data.</text>
</comment>
<accession>A0A4U0XHE0</accession>